<proteinExistence type="predicted"/>
<comment type="caution">
    <text evidence="1">The sequence shown here is derived from an EMBL/GenBank/DDBJ whole genome shotgun (WGS) entry which is preliminary data.</text>
</comment>
<name>A0A9X2ZGX6_9FLAO</name>
<dbReference type="Proteomes" id="UP001151079">
    <property type="component" value="Unassembled WGS sequence"/>
</dbReference>
<sequence>MIKKLFLASVILSQLTISCSSNDDEIIKDPVVVTPPAAETLQEQIARISKLPYSALTPADQKVKLEVEANEMLLQMDKSKTSGAVEAMQNLGNLLGTDAVDVFGGKNGNKIEDVLNVADVYGIYTWNSTTKKWTKTASSTELKFIFPAKIKGTTNDAILTSNATASTIKVKLEDTYGSWSYDPITQMYTQSPAINDYFFLPTSVNATLTIGGAQAATIVSNTKYSNGSSAPDEASYKMVLNDGYTFEISGNKKATDNTGKASFTYNGKNLVEFVAGSTADIDGLLKDEPLVQYQGKANGLVKIMDNFIIVADADITALSKDDETLEKSLVYPEYLDYNNPNNNYKAFYTARNIYYQKYSEGTVANYNKNTKLILVSKKDGTKIADIVQRSEKGYSYANTLPVWVTTNGGYWSWDSTGEAFTTQQYDEVYYLKFNDNTQVEMGAYFSEGFGQLETKFNDFIKSFNR</sequence>
<organism evidence="1 2">
    <name type="scientific">Flavobacterium shii</name>
    <dbReference type="NCBI Taxonomy" id="2987687"/>
    <lineage>
        <taxon>Bacteria</taxon>
        <taxon>Pseudomonadati</taxon>
        <taxon>Bacteroidota</taxon>
        <taxon>Flavobacteriia</taxon>
        <taxon>Flavobacteriales</taxon>
        <taxon>Flavobacteriaceae</taxon>
        <taxon>Flavobacterium</taxon>
    </lineage>
</organism>
<gene>
    <name evidence="1" type="ORF">OIU83_12560</name>
</gene>
<reference evidence="1" key="1">
    <citation type="submission" date="2022-10" db="EMBL/GenBank/DDBJ databases">
        <title>Two novel species of Flavobacterium.</title>
        <authorList>
            <person name="Liu Q."/>
            <person name="Xin Y.-H."/>
        </authorList>
    </citation>
    <scope>NUCLEOTIDE SEQUENCE</scope>
    <source>
        <strain evidence="1">LS1R49</strain>
    </source>
</reference>
<evidence type="ECO:0000313" key="2">
    <source>
        <dbReference type="Proteomes" id="UP001151079"/>
    </source>
</evidence>
<dbReference type="EMBL" id="JAOZEW010000012">
    <property type="protein sequence ID" value="MCV9928491.1"/>
    <property type="molecule type" value="Genomic_DNA"/>
</dbReference>
<keyword evidence="2" id="KW-1185">Reference proteome</keyword>
<accession>A0A9X2ZGX6</accession>
<evidence type="ECO:0008006" key="3">
    <source>
        <dbReference type="Google" id="ProtNLM"/>
    </source>
</evidence>
<dbReference type="PROSITE" id="PS51257">
    <property type="entry name" value="PROKAR_LIPOPROTEIN"/>
    <property type="match status" value="1"/>
</dbReference>
<dbReference type="AlphaFoldDB" id="A0A9X2ZGX6"/>
<protein>
    <recommendedName>
        <fullName evidence="3">Lipoprotein</fullName>
    </recommendedName>
</protein>
<evidence type="ECO:0000313" key="1">
    <source>
        <dbReference type="EMBL" id="MCV9928491.1"/>
    </source>
</evidence>
<dbReference type="RefSeq" id="WP_264206601.1">
    <property type="nucleotide sequence ID" value="NZ_JAOZEW010000012.1"/>
</dbReference>